<accession>A0A4C1ZU08</accession>
<organism evidence="1 2">
    <name type="scientific">Eumeta variegata</name>
    <name type="common">Bagworm moth</name>
    <name type="synonym">Eumeta japonica</name>
    <dbReference type="NCBI Taxonomy" id="151549"/>
    <lineage>
        <taxon>Eukaryota</taxon>
        <taxon>Metazoa</taxon>
        <taxon>Ecdysozoa</taxon>
        <taxon>Arthropoda</taxon>
        <taxon>Hexapoda</taxon>
        <taxon>Insecta</taxon>
        <taxon>Pterygota</taxon>
        <taxon>Neoptera</taxon>
        <taxon>Endopterygota</taxon>
        <taxon>Lepidoptera</taxon>
        <taxon>Glossata</taxon>
        <taxon>Ditrysia</taxon>
        <taxon>Tineoidea</taxon>
        <taxon>Psychidae</taxon>
        <taxon>Oiketicinae</taxon>
        <taxon>Eumeta</taxon>
    </lineage>
</organism>
<dbReference type="Proteomes" id="UP000299102">
    <property type="component" value="Unassembled WGS sequence"/>
</dbReference>
<sequence>MTTLVIRLRNASHELRVMTIPCDELDIDSLANHYGARENYNADTYNLLQSSSSDNDRHILGEIPPCKSTLLYGRDRVSLFRLGYTLLSLLCPRVSSLPGPNYYSNREKFQMPST</sequence>
<evidence type="ECO:0000313" key="2">
    <source>
        <dbReference type="Proteomes" id="UP000299102"/>
    </source>
</evidence>
<comment type="caution">
    <text evidence="1">The sequence shown here is derived from an EMBL/GenBank/DDBJ whole genome shotgun (WGS) entry which is preliminary data.</text>
</comment>
<reference evidence="1 2" key="1">
    <citation type="journal article" date="2019" name="Commun. Biol.">
        <title>The bagworm genome reveals a unique fibroin gene that provides high tensile strength.</title>
        <authorList>
            <person name="Kono N."/>
            <person name="Nakamura H."/>
            <person name="Ohtoshi R."/>
            <person name="Tomita M."/>
            <person name="Numata K."/>
            <person name="Arakawa K."/>
        </authorList>
    </citation>
    <scope>NUCLEOTIDE SEQUENCE [LARGE SCALE GENOMIC DNA]</scope>
</reference>
<protein>
    <submittedName>
        <fullName evidence="1">Uncharacterized protein</fullName>
    </submittedName>
</protein>
<dbReference type="AlphaFoldDB" id="A0A4C1ZU08"/>
<name>A0A4C1ZU08_EUMVA</name>
<keyword evidence="2" id="KW-1185">Reference proteome</keyword>
<proteinExistence type="predicted"/>
<dbReference type="EMBL" id="BGZK01002225">
    <property type="protein sequence ID" value="GBP91946.1"/>
    <property type="molecule type" value="Genomic_DNA"/>
</dbReference>
<evidence type="ECO:0000313" key="1">
    <source>
        <dbReference type="EMBL" id="GBP91946.1"/>
    </source>
</evidence>
<gene>
    <name evidence="1" type="ORF">EVAR_68801_1</name>
</gene>